<gene>
    <name evidence="2" type="ORF">Tco_0683110</name>
</gene>
<evidence type="ECO:0000313" key="3">
    <source>
        <dbReference type="Proteomes" id="UP001151760"/>
    </source>
</evidence>
<feature type="compositionally biased region" description="Basic and acidic residues" evidence="1">
    <location>
        <begin position="265"/>
        <end position="277"/>
    </location>
</feature>
<dbReference type="EMBL" id="BQNB010009798">
    <property type="protein sequence ID" value="GJS68545.1"/>
    <property type="molecule type" value="Genomic_DNA"/>
</dbReference>
<protein>
    <submittedName>
        <fullName evidence="2">Uncharacterized protein</fullName>
    </submittedName>
</protein>
<evidence type="ECO:0000256" key="1">
    <source>
        <dbReference type="SAM" id="MobiDB-lite"/>
    </source>
</evidence>
<organism evidence="2 3">
    <name type="scientific">Tanacetum coccineum</name>
    <dbReference type="NCBI Taxonomy" id="301880"/>
    <lineage>
        <taxon>Eukaryota</taxon>
        <taxon>Viridiplantae</taxon>
        <taxon>Streptophyta</taxon>
        <taxon>Embryophyta</taxon>
        <taxon>Tracheophyta</taxon>
        <taxon>Spermatophyta</taxon>
        <taxon>Magnoliopsida</taxon>
        <taxon>eudicotyledons</taxon>
        <taxon>Gunneridae</taxon>
        <taxon>Pentapetalae</taxon>
        <taxon>asterids</taxon>
        <taxon>campanulids</taxon>
        <taxon>Asterales</taxon>
        <taxon>Asteraceae</taxon>
        <taxon>Asteroideae</taxon>
        <taxon>Anthemideae</taxon>
        <taxon>Anthemidinae</taxon>
        <taxon>Tanacetum</taxon>
    </lineage>
</organism>
<evidence type="ECO:0000313" key="2">
    <source>
        <dbReference type="EMBL" id="GJS68545.1"/>
    </source>
</evidence>
<proteinExistence type="predicted"/>
<dbReference type="Proteomes" id="UP001151760">
    <property type="component" value="Unassembled WGS sequence"/>
</dbReference>
<name>A0ABQ4XUQ1_9ASTR</name>
<keyword evidence="3" id="KW-1185">Reference proteome</keyword>
<reference evidence="2" key="2">
    <citation type="submission" date="2022-01" db="EMBL/GenBank/DDBJ databases">
        <authorList>
            <person name="Yamashiro T."/>
            <person name="Shiraishi A."/>
            <person name="Satake H."/>
            <person name="Nakayama K."/>
        </authorList>
    </citation>
    <scope>NUCLEOTIDE SEQUENCE</scope>
</reference>
<feature type="region of interest" description="Disordered" evidence="1">
    <location>
        <begin position="221"/>
        <end position="370"/>
    </location>
</feature>
<comment type="caution">
    <text evidence="2">The sequence shown here is derived from an EMBL/GenBank/DDBJ whole genome shotgun (WGS) entry which is preliminary data.</text>
</comment>
<reference evidence="2" key="1">
    <citation type="journal article" date="2022" name="Int. J. Mol. Sci.">
        <title>Draft Genome of Tanacetum Coccineum: Genomic Comparison of Closely Related Tanacetum-Family Plants.</title>
        <authorList>
            <person name="Yamashiro T."/>
            <person name="Shiraishi A."/>
            <person name="Nakayama K."/>
            <person name="Satake H."/>
        </authorList>
    </citation>
    <scope>NUCLEOTIDE SEQUENCE</scope>
</reference>
<feature type="compositionally biased region" description="Polar residues" evidence="1">
    <location>
        <begin position="278"/>
        <end position="288"/>
    </location>
</feature>
<sequence length="419" mass="48100">MPNLVKTSLASIIILYDLDCPSVKYLFVNELYVTNLSRIMSSIIAQQTKLDLELVPKEKRLEIGKCNRRINPRKKQREPTFQVVLDALALTLCYSAFLITVDVPEVYMHQFWDSIHKSALEFMIITDIVVDQMHQPWRTFATINNISLSGKTTGLDKLRLSRAKILWGMYYKKNVDYVELLWEDFTYQIDNKGHKKQDKILPKSLTSPEMREFKAYKTYLGNATGATPPKKAQKFKKTASPQRTIVLASYEEPTRKSKRVKRPAKKSEGSDQERNSSDDNTQSESENGSDSRHETNENESGFEFDQEDNEEEVEDDEEEKDEEFVKTPSNSTDDEDETNDESKVQDKAEGDEDEGMDYTNQFDNDLDLRMNEPVTTDEGFILKEGSDVEITNVQQGNENPEITLNQVIDDAHVTLSTIP</sequence>
<feature type="compositionally biased region" description="Acidic residues" evidence="1">
    <location>
        <begin position="300"/>
        <end position="322"/>
    </location>
</feature>
<accession>A0ABQ4XUQ1</accession>